<dbReference type="InterPro" id="IPR011990">
    <property type="entry name" value="TPR-like_helical_dom_sf"/>
</dbReference>
<evidence type="ECO:0000313" key="1">
    <source>
        <dbReference type="EMBL" id="GIE69890.1"/>
    </source>
</evidence>
<proteinExistence type="predicted"/>
<dbReference type="Proteomes" id="UP000624709">
    <property type="component" value="Unassembled WGS sequence"/>
</dbReference>
<evidence type="ECO:0000313" key="2">
    <source>
        <dbReference type="Proteomes" id="UP000624709"/>
    </source>
</evidence>
<keyword evidence="2" id="KW-1185">Reference proteome</keyword>
<accession>A0ABQ4BGT0</accession>
<reference evidence="1 2" key="1">
    <citation type="submission" date="2021-01" db="EMBL/GenBank/DDBJ databases">
        <title>Whole genome shotgun sequence of Actinoplanes palleronii NBRC 14916.</title>
        <authorList>
            <person name="Komaki H."/>
            <person name="Tamura T."/>
        </authorList>
    </citation>
    <scope>NUCLEOTIDE SEQUENCE [LARGE SCALE GENOMIC DNA]</scope>
    <source>
        <strain evidence="1 2">NBRC 14916</strain>
    </source>
</reference>
<dbReference type="Gene3D" id="1.25.40.10">
    <property type="entry name" value="Tetratricopeptide repeat domain"/>
    <property type="match status" value="1"/>
</dbReference>
<organism evidence="1 2">
    <name type="scientific">Actinoplanes palleronii</name>
    <dbReference type="NCBI Taxonomy" id="113570"/>
    <lineage>
        <taxon>Bacteria</taxon>
        <taxon>Bacillati</taxon>
        <taxon>Actinomycetota</taxon>
        <taxon>Actinomycetes</taxon>
        <taxon>Micromonosporales</taxon>
        <taxon>Micromonosporaceae</taxon>
        <taxon>Actinoplanes</taxon>
    </lineage>
</organism>
<dbReference type="SUPFAM" id="SSF48452">
    <property type="entry name" value="TPR-like"/>
    <property type="match status" value="1"/>
</dbReference>
<gene>
    <name evidence="1" type="ORF">Apa02nite_059980</name>
</gene>
<name>A0ABQ4BGT0_9ACTN</name>
<evidence type="ECO:0008006" key="3">
    <source>
        <dbReference type="Google" id="ProtNLM"/>
    </source>
</evidence>
<dbReference type="RefSeq" id="WP_203827997.1">
    <property type="nucleotide sequence ID" value="NZ_BAAATY010000027.1"/>
</dbReference>
<dbReference type="EMBL" id="BOMS01000093">
    <property type="protein sequence ID" value="GIE69890.1"/>
    <property type="molecule type" value="Genomic_DNA"/>
</dbReference>
<sequence length="271" mass="29641">MAVPAPRRPLRAWRCPALTPAPRRAGSGVAELTGLPAAVIAAHHLIAAGNTYPAATLLGRYLDALDIAWLPDDPILVDAFTLYATLRHDDRQLAAARYAEQASRRLHTELHPRRLAAARVLGNLLHRRGLFDEAITVRKSILDAHRQLDIPPSTAEVHSELAASLHAAGHCGEAVRAVDRAWRTWQNHPGDDTIGQPILRGYLRMLKSCGRFDDLADLLCEISLDPAAAALALSMRSGDDTAYLDRHQRQVCAGRESLHASEPGRSQPHPR</sequence>
<comment type="caution">
    <text evidence="1">The sequence shown here is derived from an EMBL/GenBank/DDBJ whole genome shotgun (WGS) entry which is preliminary data.</text>
</comment>
<protein>
    <recommendedName>
        <fullName evidence="3">Tetratricopeptide repeat protein</fullName>
    </recommendedName>
</protein>